<dbReference type="Proteomes" id="UP000614216">
    <property type="component" value="Unassembled WGS sequence"/>
</dbReference>
<gene>
    <name evidence="1" type="ORF">JMN32_05250</name>
</gene>
<evidence type="ECO:0000313" key="1">
    <source>
        <dbReference type="EMBL" id="MBL6445704.1"/>
    </source>
</evidence>
<name>A0A937FTX1_9BACT</name>
<dbReference type="EMBL" id="JAEUGD010000018">
    <property type="protein sequence ID" value="MBL6445704.1"/>
    <property type="molecule type" value="Genomic_DNA"/>
</dbReference>
<evidence type="ECO:0000313" key="2">
    <source>
        <dbReference type="Proteomes" id="UP000614216"/>
    </source>
</evidence>
<accession>A0A937FTX1</accession>
<keyword evidence="2" id="KW-1185">Reference proteome</keyword>
<protein>
    <submittedName>
        <fullName evidence="1">Uncharacterized protein</fullName>
    </submittedName>
</protein>
<organism evidence="1 2">
    <name type="scientific">Fulvivirga marina</name>
    <dbReference type="NCBI Taxonomy" id="2494733"/>
    <lineage>
        <taxon>Bacteria</taxon>
        <taxon>Pseudomonadati</taxon>
        <taxon>Bacteroidota</taxon>
        <taxon>Cytophagia</taxon>
        <taxon>Cytophagales</taxon>
        <taxon>Fulvivirgaceae</taxon>
        <taxon>Fulvivirga</taxon>
    </lineage>
</organism>
<reference evidence="1" key="1">
    <citation type="submission" date="2021-01" db="EMBL/GenBank/DDBJ databases">
        <title>Fulvivirga kasyanovii gen. nov., sp nov., a novel member of the phylum Bacteroidetes isolated from seawater in a mussel farm.</title>
        <authorList>
            <person name="Zhao L.-H."/>
            <person name="Wang Z.-J."/>
        </authorList>
    </citation>
    <scope>NUCLEOTIDE SEQUENCE</scope>
    <source>
        <strain evidence="1">29W222</strain>
    </source>
</reference>
<comment type="caution">
    <text evidence="1">The sequence shown here is derived from an EMBL/GenBank/DDBJ whole genome shotgun (WGS) entry which is preliminary data.</text>
</comment>
<dbReference type="RefSeq" id="WP_202855247.1">
    <property type="nucleotide sequence ID" value="NZ_JAEUGD010000018.1"/>
</dbReference>
<proteinExistence type="predicted"/>
<sequence>MSKIKIYYNHNFYYILQGANVAELNIEQRLVRQDSALNWLSHLSHDFVPEVPMGTEEYKRVLYAYKEIINRLPLWKS</sequence>
<dbReference type="AlphaFoldDB" id="A0A937FTX1"/>